<feature type="coiled-coil region" evidence="1">
    <location>
        <begin position="136"/>
        <end position="304"/>
    </location>
</feature>
<comment type="caution">
    <text evidence="2">The sequence shown here is derived from an EMBL/GenBank/DDBJ whole genome shotgun (WGS) entry which is preliminary data.</text>
</comment>
<name>A0A1J4K2P9_9EUKA</name>
<dbReference type="RefSeq" id="XP_068358799.1">
    <property type="nucleotide sequence ID" value="XM_068492704.1"/>
</dbReference>
<dbReference type="GeneID" id="94827408"/>
<dbReference type="Proteomes" id="UP000179807">
    <property type="component" value="Unassembled WGS sequence"/>
</dbReference>
<dbReference type="EMBL" id="MLAK01000749">
    <property type="protein sequence ID" value="OHT05663.1"/>
    <property type="molecule type" value="Genomic_DNA"/>
</dbReference>
<gene>
    <name evidence="2" type="ORF">TRFO_05773</name>
</gene>
<accession>A0A1J4K2P9</accession>
<sequence>MNEEENDLNQASGYRFALQKQLSEKSELISKITMASHEYHTLTDIRKQILNIKQSIRDEEKSFQKETLSLKKKIIKLSTKISETELKTEAKIGLNLNSVKLTTLQVSYKASVDKLYKVDQKLADFKEQSKDIIYFNQEIDKKIENLEEYCNKMEGIMSNLIPLPQILLQIADLESEVSTLKDHIKFVKHQIPARKMTIEELKTSISIMTQKLDDILNEEEAPLAEVMPDLYKVKIDELNQIIQKIREINQENEELKLNSSNYKIQTKEIFQNNEKEKNDLLSKNESLQHLCRNLENQINSHKGNAQMQIVKMKQLEIQLLQKIKKKQKEILKERAENPDLKDLSVVLEKKWSEHQLALDTYMKGKDKLEKDRVILDHKIRVIKDLNEWCPISAKVKTNPGIEEFMLVYDRVFTQNRDMANDLQLLSREKSDLEGEKKQLLRKWSNLEK</sequence>
<evidence type="ECO:0000256" key="1">
    <source>
        <dbReference type="SAM" id="Coils"/>
    </source>
</evidence>
<feature type="coiled-coil region" evidence="1">
    <location>
        <begin position="415"/>
        <end position="442"/>
    </location>
</feature>
<keyword evidence="3" id="KW-1185">Reference proteome</keyword>
<keyword evidence="1" id="KW-0175">Coiled coil</keyword>
<proteinExistence type="predicted"/>
<dbReference type="AlphaFoldDB" id="A0A1J4K2P9"/>
<protein>
    <submittedName>
        <fullName evidence="2">Uncharacterized protein</fullName>
    </submittedName>
</protein>
<evidence type="ECO:0000313" key="2">
    <source>
        <dbReference type="EMBL" id="OHT05663.1"/>
    </source>
</evidence>
<reference evidence="2" key="1">
    <citation type="submission" date="2016-10" db="EMBL/GenBank/DDBJ databases">
        <authorList>
            <person name="Benchimol M."/>
            <person name="Almeida L.G."/>
            <person name="Vasconcelos A.T."/>
            <person name="Perreira-Neves A."/>
            <person name="Rosa I.A."/>
            <person name="Tasca T."/>
            <person name="Bogo M.R."/>
            <person name="de Souza W."/>
        </authorList>
    </citation>
    <scope>NUCLEOTIDE SEQUENCE [LARGE SCALE GENOMIC DNA]</scope>
    <source>
        <strain evidence="2">K</strain>
    </source>
</reference>
<organism evidence="2 3">
    <name type="scientific">Tritrichomonas foetus</name>
    <dbReference type="NCBI Taxonomy" id="1144522"/>
    <lineage>
        <taxon>Eukaryota</taxon>
        <taxon>Metamonada</taxon>
        <taxon>Parabasalia</taxon>
        <taxon>Tritrichomonadida</taxon>
        <taxon>Tritrichomonadidae</taxon>
        <taxon>Tritrichomonas</taxon>
    </lineage>
</organism>
<evidence type="ECO:0000313" key="3">
    <source>
        <dbReference type="Proteomes" id="UP000179807"/>
    </source>
</evidence>
<dbReference type="VEuPathDB" id="TrichDB:TRFO_05773"/>